<dbReference type="Proteomes" id="UP000595437">
    <property type="component" value="Chromosome 5"/>
</dbReference>
<dbReference type="EMBL" id="CP045894">
    <property type="protein sequence ID" value="QQP55494.1"/>
    <property type="molecule type" value="Genomic_DNA"/>
</dbReference>
<reference evidence="2" key="1">
    <citation type="submission" date="2021-01" db="EMBL/GenBank/DDBJ databases">
        <title>Caligus Genome Assembly.</title>
        <authorList>
            <person name="Gallardo-Escarate C."/>
        </authorList>
    </citation>
    <scope>NUCLEOTIDE SEQUENCE [LARGE SCALE GENOMIC DNA]</scope>
</reference>
<gene>
    <name evidence="1" type="ORF">FKW44_008699</name>
</gene>
<dbReference type="AlphaFoldDB" id="A0A7T8KGG3"/>
<organism evidence="1 2">
    <name type="scientific">Caligus rogercresseyi</name>
    <name type="common">Sea louse</name>
    <dbReference type="NCBI Taxonomy" id="217165"/>
    <lineage>
        <taxon>Eukaryota</taxon>
        <taxon>Metazoa</taxon>
        <taxon>Ecdysozoa</taxon>
        <taxon>Arthropoda</taxon>
        <taxon>Crustacea</taxon>
        <taxon>Multicrustacea</taxon>
        <taxon>Hexanauplia</taxon>
        <taxon>Copepoda</taxon>
        <taxon>Siphonostomatoida</taxon>
        <taxon>Caligidae</taxon>
        <taxon>Caligus</taxon>
    </lineage>
</organism>
<protein>
    <submittedName>
        <fullName evidence="1">Uncharacterized protein</fullName>
    </submittedName>
</protein>
<evidence type="ECO:0000313" key="2">
    <source>
        <dbReference type="Proteomes" id="UP000595437"/>
    </source>
</evidence>
<sequence length="64" mass="7395">MYVNSCILCFIPLEELIHFLWRLHNAMEKRSGRLIGYPCRASVRSLMTGSPTTSIADSVRIEYF</sequence>
<proteinExistence type="predicted"/>
<name>A0A7T8KGG3_CALRO</name>
<accession>A0A7T8KGG3</accession>
<evidence type="ECO:0000313" key="1">
    <source>
        <dbReference type="EMBL" id="QQP55494.1"/>
    </source>
</evidence>
<keyword evidence="2" id="KW-1185">Reference proteome</keyword>